<feature type="compositionally biased region" description="Acidic residues" evidence="1">
    <location>
        <begin position="84"/>
        <end position="95"/>
    </location>
</feature>
<feature type="compositionally biased region" description="Basic and acidic residues" evidence="1">
    <location>
        <begin position="50"/>
        <end position="72"/>
    </location>
</feature>
<dbReference type="RefSeq" id="XP_011083459.1">
    <property type="nucleotide sequence ID" value="XM_011085157.2"/>
</dbReference>
<proteinExistence type="predicted"/>
<dbReference type="AlphaFoldDB" id="A0A6I9TF73"/>
<reference evidence="3" key="2">
    <citation type="submission" date="2025-08" db="UniProtKB">
        <authorList>
            <consortium name="RefSeq"/>
        </authorList>
    </citation>
    <scope>IDENTIFICATION</scope>
</reference>
<feature type="compositionally biased region" description="Basic and acidic residues" evidence="1">
    <location>
        <begin position="16"/>
        <end position="26"/>
    </location>
</feature>
<feature type="region of interest" description="Disordered" evidence="1">
    <location>
        <begin position="1"/>
        <end position="109"/>
    </location>
</feature>
<evidence type="ECO:0000313" key="2">
    <source>
        <dbReference type="Proteomes" id="UP000504604"/>
    </source>
</evidence>
<evidence type="ECO:0000313" key="3">
    <source>
        <dbReference type="RefSeq" id="XP_011083459.1"/>
    </source>
</evidence>
<dbReference type="InParanoid" id="A0A6I9TF73"/>
<sequence>MRRHTRPHKVTISTPSKKELLWHEDGSSTYKSAPKIVTFSPRGEGEGEGEDKHKDDKKHKDVRNVDIREKGRNGHKVSKSEISSVDDGEEDDYDDERMIGHAPSSPSFRVYFKDDEEDKHNDIGRHDAFNSAISVGGAVSSEESAENKSQRGTKEKSF</sequence>
<dbReference type="Proteomes" id="UP000504604">
    <property type="component" value="Linkage group LG1"/>
</dbReference>
<gene>
    <name evidence="3" type="primary">LOC105165987</name>
</gene>
<accession>A0A6I9TF73</accession>
<name>A0A6I9TF73_SESIN</name>
<feature type="region of interest" description="Disordered" evidence="1">
    <location>
        <begin position="135"/>
        <end position="158"/>
    </location>
</feature>
<feature type="compositionally biased region" description="Basic and acidic residues" evidence="1">
    <location>
        <begin position="145"/>
        <end position="158"/>
    </location>
</feature>
<organism evidence="2 3">
    <name type="scientific">Sesamum indicum</name>
    <name type="common">Oriental sesame</name>
    <name type="synonym">Sesamum orientale</name>
    <dbReference type="NCBI Taxonomy" id="4182"/>
    <lineage>
        <taxon>Eukaryota</taxon>
        <taxon>Viridiplantae</taxon>
        <taxon>Streptophyta</taxon>
        <taxon>Embryophyta</taxon>
        <taxon>Tracheophyta</taxon>
        <taxon>Spermatophyta</taxon>
        <taxon>Magnoliopsida</taxon>
        <taxon>eudicotyledons</taxon>
        <taxon>Gunneridae</taxon>
        <taxon>Pentapetalae</taxon>
        <taxon>asterids</taxon>
        <taxon>lamiids</taxon>
        <taxon>Lamiales</taxon>
        <taxon>Pedaliaceae</taxon>
        <taxon>Sesamum</taxon>
    </lineage>
</organism>
<reference evidence="2" key="1">
    <citation type="submission" date="2024-10" db="UniProtKB">
        <authorList>
            <consortium name="RefSeq"/>
        </authorList>
    </citation>
    <scope>NUCLEOTIDE SEQUENCE [LARGE SCALE GENOMIC DNA]</scope>
    <source>
        <strain evidence="2">cv. Zhongzhi No. 13</strain>
    </source>
</reference>
<keyword evidence="2" id="KW-1185">Reference proteome</keyword>
<dbReference type="KEGG" id="sind:105165987"/>
<evidence type="ECO:0000256" key="1">
    <source>
        <dbReference type="SAM" id="MobiDB-lite"/>
    </source>
</evidence>
<dbReference type="GeneID" id="105165987"/>
<protein>
    <submittedName>
        <fullName evidence="3">Uncharacterized protein LOC105165987</fullName>
    </submittedName>
</protein>